<dbReference type="Pfam" id="PF00249">
    <property type="entry name" value="Myb_DNA-binding"/>
    <property type="match status" value="2"/>
</dbReference>
<dbReference type="VEuPathDB" id="TrichDB:TVAGG3_1006610"/>
<dbReference type="AlphaFoldDB" id="A2FBF9"/>
<dbReference type="InterPro" id="IPR001005">
    <property type="entry name" value="SANT/Myb"/>
</dbReference>
<dbReference type="PROSITE" id="PS50090">
    <property type="entry name" value="MYB_LIKE"/>
    <property type="match status" value="2"/>
</dbReference>
<organism evidence="3 4">
    <name type="scientific">Trichomonas vaginalis (strain ATCC PRA-98 / G3)</name>
    <dbReference type="NCBI Taxonomy" id="412133"/>
    <lineage>
        <taxon>Eukaryota</taxon>
        <taxon>Metamonada</taxon>
        <taxon>Parabasalia</taxon>
        <taxon>Trichomonadida</taxon>
        <taxon>Trichomonadidae</taxon>
        <taxon>Trichomonas</taxon>
    </lineage>
</organism>
<dbReference type="Gene3D" id="1.10.10.60">
    <property type="entry name" value="Homeodomain-like"/>
    <property type="match status" value="2"/>
</dbReference>
<feature type="domain" description="Myb-like" evidence="1">
    <location>
        <begin position="61"/>
        <end position="111"/>
    </location>
</feature>
<dbReference type="PANTHER" id="PTHR45614:SF253">
    <property type="entry name" value="CHROMOSOME UNDETERMINED SCAFFOLD_38, WHOLE GENOME SHOTGUN SEQUENCE"/>
    <property type="match status" value="1"/>
</dbReference>
<dbReference type="GO" id="GO:0006355">
    <property type="term" value="P:regulation of DNA-templated transcription"/>
    <property type="evidence" value="ECO:0000318"/>
    <property type="project" value="GO_Central"/>
</dbReference>
<dbReference type="InterPro" id="IPR009057">
    <property type="entry name" value="Homeodomain-like_sf"/>
</dbReference>
<feature type="domain" description="HTH myb-type" evidence="2">
    <location>
        <begin position="10"/>
        <end position="64"/>
    </location>
</feature>
<keyword evidence="3" id="KW-0238">DNA-binding</keyword>
<dbReference type="KEGG" id="tva:4755534"/>
<dbReference type="SMART" id="SM00717">
    <property type="entry name" value="SANT"/>
    <property type="match status" value="2"/>
</dbReference>
<protein>
    <submittedName>
        <fullName evidence="3">Myb-like DNA-binding domain containing protein</fullName>
    </submittedName>
</protein>
<dbReference type="OrthoDB" id="2143914at2759"/>
<feature type="domain" description="HTH myb-type" evidence="2">
    <location>
        <begin position="68"/>
        <end position="115"/>
    </location>
</feature>
<reference evidence="3" key="2">
    <citation type="journal article" date="2007" name="Science">
        <title>Draft genome sequence of the sexually transmitted pathogen Trichomonas vaginalis.</title>
        <authorList>
            <person name="Carlton J.M."/>
            <person name="Hirt R.P."/>
            <person name="Silva J.C."/>
            <person name="Delcher A.L."/>
            <person name="Schatz M."/>
            <person name="Zhao Q."/>
            <person name="Wortman J.R."/>
            <person name="Bidwell S.L."/>
            <person name="Alsmark U.C.M."/>
            <person name="Besteiro S."/>
            <person name="Sicheritz-Ponten T."/>
            <person name="Noel C.J."/>
            <person name="Dacks J.B."/>
            <person name="Foster P.G."/>
            <person name="Simillion C."/>
            <person name="Van de Peer Y."/>
            <person name="Miranda-Saavedra D."/>
            <person name="Barton G.J."/>
            <person name="Westrop G.D."/>
            <person name="Mueller S."/>
            <person name="Dessi D."/>
            <person name="Fiori P.L."/>
            <person name="Ren Q."/>
            <person name="Paulsen I."/>
            <person name="Zhang H."/>
            <person name="Bastida-Corcuera F.D."/>
            <person name="Simoes-Barbosa A."/>
            <person name="Brown M.T."/>
            <person name="Hayes R.D."/>
            <person name="Mukherjee M."/>
            <person name="Okumura C.Y."/>
            <person name="Schneider R."/>
            <person name="Smith A.J."/>
            <person name="Vanacova S."/>
            <person name="Villalvazo M."/>
            <person name="Haas B.J."/>
            <person name="Pertea M."/>
            <person name="Feldblyum T.V."/>
            <person name="Utterback T.R."/>
            <person name="Shu C.L."/>
            <person name="Osoegawa K."/>
            <person name="de Jong P.J."/>
            <person name="Hrdy I."/>
            <person name="Horvathova L."/>
            <person name="Zubacova Z."/>
            <person name="Dolezal P."/>
            <person name="Malik S.B."/>
            <person name="Logsdon J.M. Jr."/>
            <person name="Henze K."/>
            <person name="Gupta A."/>
            <person name="Wang C.C."/>
            <person name="Dunne R.L."/>
            <person name="Upcroft J.A."/>
            <person name="Upcroft P."/>
            <person name="White O."/>
            <person name="Salzberg S.L."/>
            <person name="Tang P."/>
            <person name="Chiu C.-H."/>
            <person name="Lee Y.-S."/>
            <person name="Embley T.M."/>
            <person name="Coombs G.H."/>
            <person name="Mottram J.C."/>
            <person name="Tachezy J."/>
            <person name="Fraser-Liggett C.M."/>
            <person name="Johnson P.J."/>
        </authorList>
    </citation>
    <scope>NUCLEOTIDE SEQUENCE [LARGE SCALE GENOMIC DNA]</scope>
    <source>
        <strain evidence="3">G3</strain>
    </source>
</reference>
<keyword evidence="4" id="KW-1185">Reference proteome</keyword>
<dbReference type="GO" id="GO:0000978">
    <property type="term" value="F:RNA polymerase II cis-regulatory region sequence-specific DNA binding"/>
    <property type="evidence" value="ECO:0000318"/>
    <property type="project" value="GO_Central"/>
</dbReference>
<dbReference type="CDD" id="cd00167">
    <property type="entry name" value="SANT"/>
    <property type="match status" value="2"/>
</dbReference>
<dbReference type="PROSITE" id="PS51294">
    <property type="entry name" value="HTH_MYB"/>
    <property type="match status" value="2"/>
</dbReference>
<name>A2FBF9_TRIV3</name>
<dbReference type="eggNOG" id="KOG0048">
    <property type="taxonomic scope" value="Eukaryota"/>
</dbReference>
<dbReference type="PANTHER" id="PTHR45614">
    <property type="entry name" value="MYB PROTEIN-RELATED"/>
    <property type="match status" value="1"/>
</dbReference>
<dbReference type="GO" id="GO:0000981">
    <property type="term" value="F:DNA-binding transcription factor activity, RNA polymerase II-specific"/>
    <property type="evidence" value="ECO:0000318"/>
    <property type="project" value="GO_Central"/>
</dbReference>
<evidence type="ECO:0000259" key="2">
    <source>
        <dbReference type="PROSITE" id="PS51294"/>
    </source>
</evidence>
<dbReference type="InterPro" id="IPR017930">
    <property type="entry name" value="Myb_dom"/>
</dbReference>
<dbReference type="RefSeq" id="XP_001310676.1">
    <property type="nucleotide sequence ID" value="XM_001310675.1"/>
</dbReference>
<reference evidence="3" key="1">
    <citation type="submission" date="2006-10" db="EMBL/GenBank/DDBJ databases">
        <authorList>
            <person name="Amadeo P."/>
            <person name="Zhao Q."/>
            <person name="Wortman J."/>
            <person name="Fraser-Liggett C."/>
            <person name="Carlton J."/>
        </authorList>
    </citation>
    <scope>NUCLEOTIDE SEQUENCE</scope>
    <source>
        <strain evidence="3">G3</strain>
    </source>
</reference>
<dbReference type="GO" id="GO:0005634">
    <property type="term" value="C:nucleus"/>
    <property type="evidence" value="ECO:0000318"/>
    <property type="project" value="GO_Central"/>
</dbReference>
<dbReference type="InParanoid" id="A2FBF9"/>
<dbReference type="InterPro" id="IPR050560">
    <property type="entry name" value="MYB_TF"/>
</dbReference>
<sequence length="163" mass="19389">MTTDSQVASERQKRRRKFTPEEDQKLISYVQFFGEKWAIISKLMETRTCKQCRERYREYLNPNITNLAWTPEEDNLLIQLYTTRGSKWAEFSKILRGRSDGNIKNRWYIYLKNKVNLPSPPPSSEVSEAHSPEEITEVITAFEPPLFDFQFTEEFDAFNRISY</sequence>
<dbReference type="SMR" id="A2FBF9"/>
<dbReference type="Proteomes" id="UP000001542">
    <property type="component" value="Unassembled WGS sequence"/>
</dbReference>
<evidence type="ECO:0000313" key="4">
    <source>
        <dbReference type="Proteomes" id="UP000001542"/>
    </source>
</evidence>
<feature type="domain" description="Myb-like" evidence="1">
    <location>
        <begin position="10"/>
        <end position="60"/>
    </location>
</feature>
<evidence type="ECO:0000259" key="1">
    <source>
        <dbReference type="PROSITE" id="PS50090"/>
    </source>
</evidence>
<evidence type="ECO:0000313" key="3">
    <source>
        <dbReference type="EMBL" id="EAX97746.1"/>
    </source>
</evidence>
<accession>A2FBF9</accession>
<dbReference type="EMBL" id="DS113702">
    <property type="protein sequence ID" value="EAX97746.1"/>
    <property type="molecule type" value="Genomic_DNA"/>
</dbReference>
<dbReference type="VEuPathDB" id="TrichDB:TVAG_080060"/>
<dbReference type="STRING" id="5722.A2FBF9"/>
<gene>
    <name evidence="3" type="ORF">TVAG_080060</name>
</gene>
<dbReference type="SUPFAM" id="SSF46689">
    <property type="entry name" value="Homeodomain-like"/>
    <property type="match status" value="1"/>
</dbReference>
<proteinExistence type="predicted"/>